<evidence type="ECO:0000313" key="8">
    <source>
        <dbReference type="EMBL" id="RIP34809.1"/>
    </source>
</evidence>
<keyword evidence="6" id="KW-0862">Zinc</keyword>
<dbReference type="SUPFAM" id="SSF51556">
    <property type="entry name" value="Metallo-dependent hydrolases"/>
    <property type="match status" value="1"/>
</dbReference>
<dbReference type="GO" id="GO:0004000">
    <property type="term" value="F:adenosine deaminase activity"/>
    <property type="evidence" value="ECO:0007669"/>
    <property type="project" value="UniProtKB-ARBA"/>
</dbReference>
<evidence type="ECO:0000256" key="2">
    <source>
        <dbReference type="ARBA" id="ARBA00006676"/>
    </source>
</evidence>
<dbReference type="PANTHER" id="PTHR11409">
    <property type="entry name" value="ADENOSINE DEAMINASE"/>
    <property type="match status" value="1"/>
</dbReference>
<name>A0A3A0VMY1_STAGA</name>
<dbReference type="GO" id="GO:0006154">
    <property type="term" value="P:adenosine catabolic process"/>
    <property type="evidence" value="ECO:0007669"/>
    <property type="project" value="TreeGrafter"/>
</dbReference>
<dbReference type="RefSeq" id="WP_119485051.1">
    <property type="nucleotide sequence ID" value="NZ_QYJN01000003.1"/>
</dbReference>
<dbReference type="Proteomes" id="UP000265541">
    <property type="component" value="Unassembled WGS sequence"/>
</dbReference>
<gene>
    <name evidence="8" type="primary">add</name>
    <name evidence="8" type="ORF">BUZ14_06430</name>
</gene>
<dbReference type="EC" id="3.5.4.4" evidence="3"/>
<keyword evidence="5 8" id="KW-0378">Hydrolase</keyword>
<keyword evidence="4" id="KW-0479">Metal-binding</keyword>
<dbReference type="GO" id="GO:0046103">
    <property type="term" value="P:inosine biosynthetic process"/>
    <property type="evidence" value="ECO:0007669"/>
    <property type="project" value="TreeGrafter"/>
</dbReference>
<feature type="domain" description="Adenosine deaminase" evidence="7">
    <location>
        <begin position="10"/>
        <end position="324"/>
    </location>
</feature>
<organism evidence="8 9">
    <name type="scientific">Staphylococcus gallinarum</name>
    <dbReference type="NCBI Taxonomy" id="1293"/>
    <lineage>
        <taxon>Bacteria</taxon>
        <taxon>Bacillati</taxon>
        <taxon>Bacillota</taxon>
        <taxon>Bacilli</taxon>
        <taxon>Bacillales</taxon>
        <taxon>Staphylococcaceae</taxon>
        <taxon>Staphylococcus</taxon>
    </lineage>
</organism>
<dbReference type="GO" id="GO:0005829">
    <property type="term" value="C:cytosol"/>
    <property type="evidence" value="ECO:0007669"/>
    <property type="project" value="TreeGrafter"/>
</dbReference>
<evidence type="ECO:0000256" key="4">
    <source>
        <dbReference type="ARBA" id="ARBA00022723"/>
    </source>
</evidence>
<dbReference type="Gene3D" id="3.20.20.140">
    <property type="entry name" value="Metal-dependent hydrolases"/>
    <property type="match status" value="1"/>
</dbReference>
<dbReference type="InterPro" id="IPR001365">
    <property type="entry name" value="A_deaminase_dom"/>
</dbReference>
<dbReference type="InterPro" id="IPR032466">
    <property type="entry name" value="Metal_Hydrolase"/>
</dbReference>
<reference evidence="8 9" key="1">
    <citation type="journal article" date="2016" name="Front. Microbiol.">
        <title>Comprehensive Phylogenetic Analysis of Bovine Non-aureus Staphylococci Species Based on Whole-Genome Sequencing.</title>
        <authorList>
            <person name="Naushad S."/>
            <person name="Barkema H.W."/>
            <person name="Luby C."/>
            <person name="Condas L.A."/>
            <person name="Nobrega D.B."/>
            <person name="Carson D.A."/>
            <person name="De Buck J."/>
        </authorList>
    </citation>
    <scope>NUCLEOTIDE SEQUENCE [LARGE SCALE GENOMIC DNA]</scope>
    <source>
        <strain evidence="8 9">SNUC 4781</strain>
    </source>
</reference>
<dbReference type="GO" id="GO:0043103">
    <property type="term" value="P:hypoxanthine salvage"/>
    <property type="evidence" value="ECO:0007669"/>
    <property type="project" value="TreeGrafter"/>
</dbReference>
<dbReference type="NCBIfam" id="TIGR01430">
    <property type="entry name" value="aden_deam"/>
    <property type="match status" value="1"/>
</dbReference>
<accession>A0A3A0VMY1</accession>
<dbReference type="Pfam" id="PF00962">
    <property type="entry name" value="A_deaminase"/>
    <property type="match status" value="1"/>
</dbReference>
<proteinExistence type="inferred from homology"/>
<evidence type="ECO:0000259" key="7">
    <source>
        <dbReference type="Pfam" id="PF00962"/>
    </source>
</evidence>
<dbReference type="InterPro" id="IPR006330">
    <property type="entry name" value="Ado/ade_deaminase"/>
</dbReference>
<evidence type="ECO:0000256" key="1">
    <source>
        <dbReference type="ARBA" id="ARBA00001947"/>
    </source>
</evidence>
<evidence type="ECO:0000256" key="6">
    <source>
        <dbReference type="ARBA" id="ARBA00022833"/>
    </source>
</evidence>
<dbReference type="PANTHER" id="PTHR11409:SF43">
    <property type="entry name" value="ADENOSINE DEAMINASE"/>
    <property type="match status" value="1"/>
</dbReference>
<comment type="cofactor">
    <cofactor evidence="1">
        <name>Zn(2+)</name>
        <dbReference type="ChEBI" id="CHEBI:29105"/>
    </cofactor>
</comment>
<dbReference type="GO" id="GO:0046872">
    <property type="term" value="F:metal ion binding"/>
    <property type="evidence" value="ECO:0007669"/>
    <property type="project" value="UniProtKB-KW"/>
</dbReference>
<dbReference type="EMBL" id="QYJN01000003">
    <property type="protein sequence ID" value="RIP34809.1"/>
    <property type="molecule type" value="Genomic_DNA"/>
</dbReference>
<protein>
    <recommendedName>
        <fullName evidence="3">adenosine deaminase</fullName>
        <ecNumber evidence="3">3.5.4.4</ecNumber>
    </recommendedName>
</protein>
<dbReference type="AlphaFoldDB" id="A0A3A0VMY1"/>
<sequence>MKKCIQDISKVELHCHLDGSISSDLIKQLAAEQQIALIEENLIVSESCESLDEYLQCFDEILKVLQTADSLKRAVVDVVKQAESDNVKYIEVRFAPMLHMEKGLGLTEIFEAVEAGVEAAIATTGIKVNLLVCAMRQQEATVNTALFDYLQQRDSQFVCGIDFAGPEAPFPPNTIESQIEHGVNKGFNLTLHAGECGCMHNVMESIRLGAKRIGHGVAINRDELALQEVKAQGILLEMCPKSNIQTKAIRDLSDLNLSYLLKEEIPFLINTDNRTVTQTSLNEEYELLLQHNLITLEQIETINKNAIDYAFLSDSERRYIKSNLMS</sequence>
<evidence type="ECO:0000313" key="9">
    <source>
        <dbReference type="Proteomes" id="UP000265541"/>
    </source>
</evidence>
<evidence type="ECO:0000256" key="3">
    <source>
        <dbReference type="ARBA" id="ARBA00012784"/>
    </source>
</evidence>
<evidence type="ECO:0000256" key="5">
    <source>
        <dbReference type="ARBA" id="ARBA00022801"/>
    </source>
</evidence>
<comment type="caution">
    <text evidence="8">The sequence shown here is derived from an EMBL/GenBank/DDBJ whole genome shotgun (WGS) entry which is preliminary data.</text>
</comment>
<dbReference type="OrthoDB" id="9779574at2"/>
<comment type="similarity">
    <text evidence="2">Belongs to the metallo-dependent hydrolases superfamily. Adenosine and AMP deaminases family.</text>
</comment>